<name>A0A5E4NA43_9HEMI</name>
<evidence type="ECO:0000313" key="2">
    <source>
        <dbReference type="EMBL" id="VVC41671.1"/>
    </source>
</evidence>
<dbReference type="EMBL" id="CABPRJ010001923">
    <property type="protein sequence ID" value="VVC41671.1"/>
    <property type="molecule type" value="Genomic_DNA"/>
</dbReference>
<gene>
    <name evidence="2" type="ORF">CINCED_3A025350</name>
</gene>
<dbReference type="Pfam" id="PF11303">
    <property type="entry name" value="DUF3105"/>
    <property type="match status" value="1"/>
</dbReference>
<dbReference type="Proteomes" id="UP000325440">
    <property type="component" value="Unassembled WGS sequence"/>
</dbReference>
<feature type="signal peptide" evidence="1">
    <location>
        <begin position="1"/>
        <end position="23"/>
    </location>
</feature>
<protein>
    <recommendedName>
        <fullName evidence="4">DUF3105 domain-containing protein</fullName>
    </recommendedName>
</protein>
<dbReference type="AlphaFoldDB" id="A0A5E4NA43"/>
<dbReference type="PANTHER" id="PTHR34179">
    <property type="entry name" value="TUMOR PROTEIN P53-INDUCIBLE PROTEIN 13"/>
    <property type="match status" value="1"/>
</dbReference>
<proteinExistence type="predicted"/>
<evidence type="ECO:0000256" key="1">
    <source>
        <dbReference type="SAM" id="SignalP"/>
    </source>
</evidence>
<evidence type="ECO:0000313" key="3">
    <source>
        <dbReference type="Proteomes" id="UP000325440"/>
    </source>
</evidence>
<sequence length="314" mass="36250">MMFSSKTDLCILHLLLLCALILADEKGTSYEIQEHDVPISVDVLNLKTIDNSGKDHKWNGRYLPDRSNKENYGSISGIVEENEDFAVYNVPKLNKGMATMGSMDINSTCDDGKTNLTRDWDGSPYNYTCLIRYSLPILPDVRPLLEKDLVPKYYVANHVCMKETIVYNHDIPSFGSHRPAWARYGEYKFLPKQRWLHNLEHGSVVMLYHPCTHPVLIQRMRTVLRGCLFRHIITPYNLVPEDRPIVLITWGYRLYMNDVDTKLAVDFIKKYANHAKETTARDGQYDHLLIEAAEVISHDDISICPTPHKRKNRI</sequence>
<accession>A0A5E4NA43</accession>
<keyword evidence="3" id="KW-1185">Reference proteome</keyword>
<feature type="chain" id="PRO_5022722465" description="DUF3105 domain-containing protein" evidence="1">
    <location>
        <begin position="24"/>
        <end position="314"/>
    </location>
</feature>
<dbReference type="InterPro" id="IPR021454">
    <property type="entry name" value="DUF3105"/>
</dbReference>
<reference evidence="2 3" key="1">
    <citation type="submission" date="2019-08" db="EMBL/GenBank/DDBJ databases">
        <authorList>
            <person name="Alioto T."/>
            <person name="Alioto T."/>
            <person name="Gomez Garrido J."/>
        </authorList>
    </citation>
    <scope>NUCLEOTIDE SEQUENCE [LARGE SCALE GENOMIC DNA]</scope>
</reference>
<keyword evidence="1" id="KW-0732">Signal</keyword>
<dbReference type="OrthoDB" id="5960270at2759"/>
<organism evidence="2 3">
    <name type="scientific">Cinara cedri</name>
    <dbReference type="NCBI Taxonomy" id="506608"/>
    <lineage>
        <taxon>Eukaryota</taxon>
        <taxon>Metazoa</taxon>
        <taxon>Ecdysozoa</taxon>
        <taxon>Arthropoda</taxon>
        <taxon>Hexapoda</taxon>
        <taxon>Insecta</taxon>
        <taxon>Pterygota</taxon>
        <taxon>Neoptera</taxon>
        <taxon>Paraneoptera</taxon>
        <taxon>Hemiptera</taxon>
        <taxon>Sternorrhyncha</taxon>
        <taxon>Aphidomorpha</taxon>
        <taxon>Aphidoidea</taxon>
        <taxon>Aphididae</taxon>
        <taxon>Lachninae</taxon>
        <taxon>Cinara</taxon>
    </lineage>
</organism>
<dbReference type="PANTHER" id="PTHR34179:SF1">
    <property type="entry name" value="TUMOR PROTEIN P53-INDUCIBLE PROTEIN 13"/>
    <property type="match status" value="1"/>
</dbReference>
<evidence type="ECO:0008006" key="4">
    <source>
        <dbReference type="Google" id="ProtNLM"/>
    </source>
</evidence>
<dbReference type="GO" id="GO:0005737">
    <property type="term" value="C:cytoplasm"/>
    <property type="evidence" value="ECO:0007669"/>
    <property type="project" value="TreeGrafter"/>
</dbReference>